<evidence type="ECO:0000259" key="2">
    <source>
        <dbReference type="Pfam" id="PF22215"/>
    </source>
</evidence>
<organism evidence="3 4">
    <name type="scientific">Eragrostis curvula</name>
    <name type="common">weeping love grass</name>
    <dbReference type="NCBI Taxonomy" id="38414"/>
    <lineage>
        <taxon>Eukaryota</taxon>
        <taxon>Viridiplantae</taxon>
        <taxon>Streptophyta</taxon>
        <taxon>Embryophyta</taxon>
        <taxon>Tracheophyta</taxon>
        <taxon>Spermatophyta</taxon>
        <taxon>Magnoliopsida</taxon>
        <taxon>Liliopsida</taxon>
        <taxon>Poales</taxon>
        <taxon>Poaceae</taxon>
        <taxon>PACMAD clade</taxon>
        <taxon>Chloridoideae</taxon>
        <taxon>Eragrostideae</taxon>
        <taxon>Eragrostidinae</taxon>
        <taxon>Eragrostis</taxon>
    </lineage>
</organism>
<sequence>MESLSSASTIIRIAQDIATAVETVNRNKSRCKKLQKRVQDISDVLLEAGRTNAATQRLLDRLQDALSRALRLVKLCKGRSCPINFIAGGRMADQFDELDGEIDRCLLDLGAANHIIIARLEKQLQNMAGSTETVTLRIGMPCDDSTEEIKHCISTMQGVTEVAAGAANKDQFMVTVRSGTVDIPRLMDQVKNKLNRNVELITPEATVKDATSVGMKKNVVKDQDKKANRNSEGVEDRSDRPPRHSSRYAADAEAKKEKAAANIAGVNQQAPAERFVYLPLKVELVPVGDASSMYPVPSLNGFVPQAYAAPGRVPVHVQQQSNLHRVHFKDAEVNKHDSVYYTKDTMMKEADKDEKKGEVAGNGGIDKEEKKEKVAGDGEWKDRDNTMAAGNVTAIGVPVHRATAGIQELVPPPWYGHGYWPYAADCHSIGGCCYHNSGGPSDVAAAHRYNHNSPYPDMFSDENPNACSI</sequence>
<dbReference type="InterPro" id="IPR059179">
    <property type="entry name" value="MLKL-like_MCAfunc"/>
</dbReference>
<feature type="region of interest" description="Disordered" evidence="1">
    <location>
        <begin position="352"/>
        <end position="384"/>
    </location>
</feature>
<accession>A0A5J9U5N1</accession>
<dbReference type="GO" id="GO:0007166">
    <property type="term" value="P:cell surface receptor signaling pathway"/>
    <property type="evidence" value="ECO:0007669"/>
    <property type="project" value="InterPro"/>
</dbReference>
<name>A0A5J9U5N1_9POAL</name>
<feature type="non-terminal residue" evidence="3">
    <location>
        <position position="1"/>
    </location>
</feature>
<dbReference type="Gene3D" id="1.20.930.20">
    <property type="entry name" value="Adaptor protein Cbl, N-terminal domain"/>
    <property type="match status" value="1"/>
</dbReference>
<feature type="non-terminal residue" evidence="3">
    <location>
        <position position="469"/>
    </location>
</feature>
<dbReference type="PANTHER" id="PTHR35832">
    <property type="entry name" value="OS12G0248400 PROTEIN-RELATED"/>
    <property type="match status" value="1"/>
</dbReference>
<comment type="caution">
    <text evidence="3">The sequence shown here is derived from an EMBL/GenBank/DDBJ whole genome shotgun (WGS) entry which is preliminary data.</text>
</comment>
<protein>
    <recommendedName>
        <fullName evidence="2">Mixed lineage kinase domain-containing protein</fullName>
    </recommendedName>
</protein>
<evidence type="ECO:0000313" key="3">
    <source>
        <dbReference type="EMBL" id="TVU18777.1"/>
    </source>
</evidence>
<dbReference type="Pfam" id="PF22215">
    <property type="entry name" value="MLKL_N"/>
    <property type="match status" value="1"/>
</dbReference>
<dbReference type="PANTHER" id="PTHR35832:SF6">
    <property type="entry name" value="EXPRESSED PROTEIN"/>
    <property type="match status" value="1"/>
</dbReference>
<dbReference type="Gramene" id="TVU18777">
    <property type="protein sequence ID" value="TVU18777"/>
    <property type="gene ID" value="EJB05_34890"/>
</dbReference>
<dbReference type="InterPro" id="IPR036537">
    <property type="entry name" value="Adaptor_Cbl_N_dom_sf"/>
</dbReference>
<feature type="region of interest" description="Disordered" evidence="1">
    <location>
        <begin position="212"/>
        <end position="252"/>
    </location>
</feature>
<gene>
    <name evidence="3" type="ORF">EJB05_34890</name>
</gene>
<keyword evidence="4" id="KW-1185">Reference proteome</keyword>
<dbReference type="Proteomes" id="UP000324897">
    <property type="component" value="Chromosome 7"/>
</dbReference>
<dbReference type="AlphaFoldDB" id="A0A5J9U5N1"/>
<proteinExistence type="predicted"/>
<feature type="compositionally biased region" description="Basic and acidic residues" evidence="1">
    <location>
        <begin position="365"/>
        <end position="384"/>
    </location>
</feature>
<dbReference type="EMBL" id="RWGY01000029">
    <property type="protein sequence ID" value="TVU18777.1"/>
    <property type="molecule type" value="Genomic_DNA"/>
</dbReference>
<reference evidence="3 4" key="1">
    <citation type="journal article" date="2019" name="Sci. Rep.">
        <title>A high-quality genome of Eragrostis curvula grass provides insights into Poaceae evolution and supports new strategies to enhance forage quality.</title>
        <authorList>
            <person name="Carballo J."/>
            <person name="Santos B.A.C.M."/>
            <person name="Zappacosta D."/>
            <person name="Garbus I."/>
            <person name="Selva J.P."/>
            <person name="Gallo C.A."/>
            <person name="Diaz A."/>
            <person name="Albertini E."/>
            <person name="Caccamo M."/>
            <person name="Echenique V."/>
        </authorList>
    </citation>
    <scope>NUCLEOTIDE SEQUENCE [LARGE SCALE GENOMIC DNA]</scope>
    <source>
        <strain evidence="4">cv. Victoria</strain>
        <tissue evidence="3">Leaf</tissue>
    </source>
</reference>
<feature type="domain" description="Mixed lineage kinase" evidence="2">
    <location>
        <begin position="9"/>
        <end position="100"/>
    </location>
</feature>
<evidence type="ECO:0000256" key="1">
    <source>
        <dbReference type="SAM" id="MobiDB-lite"/>
    </source>
</evidence>
<dbReference type="InterPro" id="IPR054000">
    <property type="entry name" value="MLKL_N"/>
</dbReference>
<evidence type="ECO:0000313" key="4">
    <source>
        <dbReference type="Proteomes" id="UP000324897"/>
    </source>
</evidence>
<dbReference type="OrthoDB" id="689095at2759"/>
<dbReference type="CDD" id="cd21037">
    <property type="entry name" value="MLKL_NTD"/>
    <property type="match status" value="1"/>
</dbReference>
<feature type="compositionally biased region" description="Basic and acidic residues" evidence="1">
    <location>
        <begin position="219"/>
        <end position="242"/>
    </location>
</feature>
<dbReference type="Gene3D" id="3.30.70.100">
    <property type="match status" value="1"/>
</dbReference>